<keyword evidence="2" id="KW-1185">Reference proteome</keyword>
<organism evidence="1 2">
    <name type="scientific">Dendrolimus kikuchii</name>
    <dbReference type="NCBI Taxonomy" id="765133"/>
    <lineage>
        <taxon>Eukaryota</taxon>
        <taxon>Metazoa</taxon>
        <taxon>Ecdysozoa</taxon>
        <taxon>Arthropoda</taxon>
        <taxon>Hexapoda</taxon>
        <taxon>Insecta</taxon>
        <taxon>Pterygota</taxon>
        <taxon>Neoptera</taxon>
        <taxon>Endopterygota</taxon>
        <taxon>Lepidoptera</taxon>
        <taxon>Glossata</taxon>
        <taxon>Ditrysia</taxon>
        <taxon>Bombycoidea</taxon>
        <taxon>Lasiocampidae</taxon>
        <taxon>Dendrolimus</taxon>
    </lineage>
</organism>
<sequence length="322" mass="33759">MTTFAILVLVAVTLVEGYAPNLDFSSQIIEATKAGDYAKAQALLSLQSQVRGSNPVSEQSSAPVNIQSGGVPVSGQVTLTDTASLPGQVSVQFASSSSSHEAATKLVSSQGPISGQVPFPGQVSLPGQVPTSGQISTSILPGASAPNVDSKYFSTSSNSKSQAVYTSGDVENNPHLSQIKNLADAKVTPEGVKNLQPIPGGKVFGEAQKTYYTWTTVNGKTTVQSHGHKVINDNGKIVEYEFKPEINKDQLVNGQGLAQTNQVDIIKNLKPIPGGHVYGEAENNFQASANVNGQSFEKAGGYKVVNDDGKVSEFSLQPIKKP</sequence>
<evidence type="ECO:0000313" key="2">
    <source>
        <dbReference type="Proteomes" id="UP000824533"/>
    </source>
</evidence>
<dbReference type="EMBL" id="CM034389">
    <property type="protein sequence ID" value="KAJ0182711.1"/>
    <property type="molecule type" value="Genomic_DNA"/>
</dbReference>
<proteinExistence type="predicted"/>
<gene>
    <name evidence="1" type="ORF">K1T71_002080</name>
</gene>
<name>A0ACC1DFR4_9NEOP</name>
<protein>
    <submittedName>
        <fullName evidence="1">Uncharacterized protein</fullName>
    </submittedName>
</protein>
<dbReference type="Proteomes" id="UP000824533">
    <property type="component" value="Linkage Group LG03"/>
</dbReference>
<accession>A0ACC1DFR4</accession>
<reference evidence="1 2" key="1">
    <citation type="journal article" date="2021" name="Front. Genet.">
        <title>Chromosome-Level Genome Assembly Reveals Significant Gene Expansion in the Toll and IMD Signaling Pathways of Dendrolimus kikuchii.</title>
        <authorList>
            <person name="Zhou J."/>
            <person name="Wu P."/>
            <person name="Xiong Z."/>
            <person name="Liu N."/>
            <person name="Zhao N."/>
            <person name="Ji M."/>
            <person name="Qiu Y."/>
            <person name="Yang B."/>
        </authorList>
    </citation>
    <scope>NUCLEOTIDE SEQUENCE [LARGE SCALE GENOMIC DNA]</scope>
    <source>
        <strain evidence="1">Ann1</strain>
    </source>
</reference>
<comment type="caution">
    <text evidence="1">The sequence shown here is derived from an EMBL/GenBank/DDBJ whole genome shotgun (WGS) entry which is preliminary data.</text>
</comment>
<evidence type="ECO:0000313" key="1">
    <source>
        <dbReference type="EMBL" id="KAJ0182711.1"/>
    </source>
</evidence>